<dbReference type="EMBL" id="CP013729">
    <property type="protein sequence ID" value="ALV06939.1"/>
    <property type="molecule type" value="Genomic_DNA"/>
</dbReference>
<dbReference type="Pfam" id="PF00015">
    <property type="entry name" value="MCPsignal"/>
    <property type="match status" value="1"/>
</dbReference>
<keyword evidence="1" id="KW-0145">Chemotaxis</keyword>
<dbReference type="Gene3D" id="1.10.287.950">
    <property type="entry name" value="Methyl-accepting chemotaxis protein"/>
    <property type="match status" value="1"/>
</dbReference>
<dbReference type="PANTHER" id="PTHR43531:SF11">
    <property type="entry name" value="METHYL-ACCEPTING CHEMOTAXIS PROTEIN 3"/>
    <property type="match status" value="1"/>
</dbReference>
<evidence type="ECO:0000313" key="4">
    <source>
        <dbReference type="Proteomes" id="UP000060699"/>
    </source>
</evidence>
<evidence type="ECO:0000256" key="1">
    <source>
        <dbReference type="ARBA" id="ARBA00022500"/>
    </source>
</evidence>
<dbReference type="OrthoDB" id="8576332at2"/>
<dbReference type="Proteomes" id="UP000060699">
    <property type="component" value="Chromosome"/>
</dbReference>
<dbReference type="GO" id="GO:0007165">
    <property type="term" value="P:signal transduction"/>
    <property type="evidence" value="ECO:0007669"/>
    <property type="project" value="InterPro"/>
</dbReference>
<dbReference type="KEGG" id="rdp:RD2015_2471"/>
<dbReference type="InterPro" id="IPR004089">
    <property type="entry name" value="MCPsignal_dom"/>
</dbReference>
<dbReference type="Pfam" id="PF12729">
    <property type="entry name" value="4HB_MCP_1"/>
    <property type="match status" value="1"/>
</dbReference>
<dbReference type="InterPro" id="IPR051310">
    <property type="entry name" value="MCP_chemotaxis"/>
</dbReference>
<comment type="similarity">
    <text evidence="2">Belongs to the methyl-accepting chemotaxis (MCP) protein family.</text>
</comment>
<dbReference type="PROSITE" id="PS50111">
    <property type="entry name" value="CHEMOTAXIS_TRANSDUC_2"/>
    <property type="match status" value="1"/>
</dbReference>
<proteinExistence type="inferred from homology"/>
<dbReference type="SUPFAM" id="SSF58104">
    <property type="entry name" value="Methyl-accepting chemotaxis protein (MCP) signaling domain"/>
    <property type="match status" value="1"/>
</dbReference>
<keyword evidence="4" id="KW-1185">Reference proteome</keyword>
<dbReference type="SMART" id="SM00283">
    <property type="entry name" value="MA"/>
    <property type="match status" value="1"/>
</dbReference>
<dbReference type="AlphaFoldDB" id="A0A0U3N406"/>
<dbReference type="GO" id="GO:0016020">
    <property type="term" value="C:membrane"/>
    <property type="evidence" value="ECO:0007669"/>
    <property type="project" value="InterPro"/>
</dbReference>
<dbReference type="InterPro" id="IPR024478">
    <property type="entry name" value="HlyB_4HB_MCP"/>
</dbReference>
<name>A0A0U3N406_9BURK</name>
<sequence length="521" mass="54888">MSWIQRLSMRQVLVLSFALQLSLLLVVALYAVYGLSGAQHRLQSVVGDELQRAMLGRDVRAAASARAIAARNLILVTDRASVEEERVAVLAAHTRVTQSLEKLREALKLSTVPAEERALFQRMEQVEAEYGRVALAIVDMALAGQREQAIAKMNAECRPLLRQLIQATSAYSSFITSASNEEMRQTTSSIERQRITTAIITLAAVLAAVVLSVVITRRLLRSLGVDPGVLREIADRLASGDLSSQTAVPDAPSHSVVASLSKMQRSLAGIVNQVRASALAIAQDAAQIAEGNQDLSNRTENQVSKLRHTAGAMTQVTDSARGTSSNAVEATQLAQSAQTAAQRGGAVVHQVVSTMDNISTQSHRMIEMVGLIEAIAFQTNLLALNAAVEAARAGSHGKGFAVVAAEVRTLAQRSADAAKEIKTLIDANVASVSTGSALATSAGTAIGDIVSQVNRLAALISDISEAAQRQTHEIASATDDVGSVDADSQQNAVLVGRMAAAAHSLNSQTQALASAVVLFKA</sequence>
<protein>
    <submittedName>
        <fullName evidence="3">Chemotaxis protein</fullName>
    </submittedName>
</protein>
<dbReference type="GO" id="GO:0006935">
    <property type="term" value="P:chemotaxis"/>
    <property type="evidence" value="ECO:0007669"/>
    <property type="project" value="UniProtKB-KW"/>
</dbReference>
<organism evidence="3 4">
    <name type="scientific">Roseateles depolymerans</name>
    <dbReference type="NCBI Taxonomy" id="76731"/>
    <lineage>
        <taxon>Bacteria</taxon>
        <taxon>Pseudomonadati</taxon>
        <taxon>Pseudomonadota</taxon>
        <taxon>Betaproteobacteria</taxon>
        <taxon>Burkholderiales</taxon>
        <taxon>Sphaerotilaceae</taxon>
        <taxon>Roseateles</taxon>
    </lineage>
</organism>
<gene>
    <name evidence="3" type="ORF">RD2015_2471</name>
</gene>
<dbReference type="RefSeq" id="WP_058935137.1">
    <property type="nucleotide sequence ID" value="NZ_CP013729.1"/>
</dbReference>
<dbReference type="PANTHER" id="PTHR43531">
    <property type="entry name" value="PROTEIN ICFG"/>
    <property type="match status" value="1"/>
</dbReference>
<evidence type="ECO:0000313" key="3">
    <source>
        <dbReference type="EMBL" id="ALV06939.1"/>
    </source>
</evidence>
<evidence type="ECO:0000256" key="2">
    <source>
        <dbReference type="ARBA" id="ARBA00029447"/>
    </source>
</evidence>
<dbReference type="InterPro" id="IPR047347">
    <property type="entry name" value="YvaQ-like_sensor"/>
</dbReference>
<reference evidence="3 4" key="1">
    <citation type="submission" date="2015-12" db="EMBL/GenBank/DDBJ databases">
        <title>Complete genome of Roseateles depolymerans KCTC 42856.</title>
        <authorList>
            <person name="Kim K.M."/>
        </authorList>
    </citation>
    <scope>NUCLEOTIDE SEQUENCE [LARGE SCALE GENOMIC DNA]</scope>
    <source>
        <strain evidence="3 4">KCTC 42856</strain>
    </source>
</reference>
<dbReference type="CDD" id="cd19411">
    <property type="entry name" value="MCP2201-like_sensor"/>
    <property type="match status" value="1"/>
</dbReference>
<accession>A0A0U3N406</accession>
<dbReference type="STRING" id="76731.RD2015_2471"/>